<dbReference type="InterPro" id="IPR036866">
    <property type="entry name" value="RibonucZ/Hydroxyglut_hydro"/>
</dbReference>
<evidence type="ECO:0000313" key="7">
    <source>
        <dbReference type="EMBL" id="MBC5999538.1"/>
    </source>
</evidence>
<evidence type="ECO:0000256" key="3">
    <source>
        <dbReference type="ARBA" id="ARBA00022723"/>
    </source>
</evidence>
<evidence type="ECO:0000259" key="6">
    <source>
        <dbReference type="SMART" id="SM00849"/>
    </source>
</evidence>
<feature type="domain" description="Metallo-beta-lactamase" evidence="6">
    <location>
        <begin position="35"/>
        <end position="234"/>
    </location>
</feature>
<evidence type="ECO:0000313" key="8">
    <source>
        <dbReference type="Proteomes" id="UP000644115"/>
    </source>
</evidence>
<proteinExistence type="inferred from homology"/>
<organism evidence="7 8">
    <name type="scientific">Lentihominibacter faecis</name>
    <dbReference type="NCBI Taxonomy" id="2764712"/>
    <lineage>
        <taxon>Bacteria</taxon>
        <taxon>Bacillati</taxon>
        <taxon>Bacillota</taxon>
        <taxon>Clostridia</taxon>
        <taxon>Peptostreptococcales</taxon>
        <taxon>Anaerovoracaceae</taxon>
        <taxon>Lentihominibacter</taxon>
    </lineage>
</organism>
<reference evidence="7" key="1">
    <citation type="submission" date="2020-08" db="EMBL/GenBank/DDBJ databases">
        <authorList>
            <person name="Liu C."/>
            <person name="Sun Q."/>
        </authorList>
    </citation>
    <scope>NUCLEOTIDE SEQUENCE</scope>
    <source>
        <strain evidence="7">BX16</strain>
    </source>
</reference>
<keyword evidence="4" id="KW-0378">Hydrolase</keyword>
<comment type="similarity">
    <text evidence="2">Belongs to the metallo-beta-lactamase superfamily.</text>
</comment>
<dbReference type="Gene3D" id="3.60.15.10">
    <property type="entry name" value="Ribonuclease Z/Hydroxyacylglutathione hydrolase-like"/>
    <property type="match status" value="1"/>
</dbReference>
<keyword evidence="5" id="KW-0862">Zinc</keyword>
<keyword evidence="8" id="KW-1185">Reference proteome</keyword>
<comment type="cofactor">
    <cofactor evidence="1">
        <name>Zn(2+)</name>
        <dbReference type="ChEBI" id="CHEBI:29105"/>
    </cofactor>
</comment>
<dbReference type="InterPro" id="IPR051013">
    <property type="entry name" value="MBL_superfamily_lactonases"/>
</dbReference>
<dbReference type="InterPro" id="IPR001279">
    <property type="entry name" value="Metallo-B-lactamas"/>
</dbReference>
<evidence type="ECO:0000256" key="5">
    <source>
        <dbReference type="ARBA" id="ARBA00022833"/>
    </source>
</evidence>
<dbReference type="EMBL" id="JACRWC010000074">
    <property type="protein sequence ID" value="MBC5999538.1"/>
    <property type="molecule type" value="Genomic_DNA"/>
</dbReference>
<dbReference type="RefSeq" id="WP_249286965.1">
    <property type="nucleotide sequence ID" value="NZ_JACRWC010000074.1"/>
</dbReference>
<dbReference type="AlphaFoldDB" id="A0A923NCI8"/>
<evidence type="ECO:0000256" key="1">
    <source>
        <dbReference type="ARBA" id="ARBA00001947"/>
    </source>
</evidence>
<dbReference type="GO" id="GO:0016787">
    <property type="term" value="F:hydrolase activity"/>
    <property type="evidence" value="ECO:0007669"/>
    <property type="project" value="UniProtKB-KW"/>
</dbReference>
<dbReference type="SMART" id="SM00849">
    <property type="entry name" value="Lactamase_B"/>
    <property type="match status" value="1"/>
</dbReference>
<name>A0A923NCI8_9FIRM</name>
<dbReference type="Proteomes" id="UP000644115">
    <property type="component" value="Unassembled WGS sequence"/>
</dbReference>
<protein>
    <submittedName>
        <fullName evidence="7">N-acyl homoserine lactonase family protein</fullName>
    </submittedName>
</protein>
<dbReference type="Pfam" id="PF00753">
    <property type="entry name" value="Lactamase_B"/>
    <property type="match status" value="1"/>
</dbReference>
<dbReference type="CDD" id="cd07729">
    <property type="entry name" value="AHL_lactonase_MBL-fold"/>
    <property type="match status" value="1"/>
</dbReference>
<keyword evidence="3" id="KW-0479">Metal-binding</keyword>
<sequence>MSKLWKIYSLYYGKINVPKGVMTAGLDPDLMIDIPYTGFLLQNGEENILVDTGIHQDNIVNGRAWGGYEAEGGNQYVLDALAKHGLKPEDIGTVMYTHLHNDHAGGLALFPDAKTYFQRDEYINLLYQVPGQKVRSDFDKRTPDDMKVLKNIYQIDGDLTLPNGIELYKIPGHTKGSMAIVVPTSEGRFIITGDLPHMNQCLFPKQTSMVQLDGTEVEITPAPDNMSPYLFNSVVYDHWEAYDSYNKLKAIADEFDPKYYLTGHDPWVILKGSWG</sequence>
<gene>
    <name evidence="7" type="ORF">H8876_05945</name>
</gene>
<evidence type="ECO:0000256" key="4">
    <source>
        <dbReference type="ARBA" id="ARBA00022801"/>
    </source>
</evidence>
<comment type="caution">
    <text evidence="7">The sequence shown here is derived from an EMBL/GenBank/DDBJ whole genome shotgun (WGS) entry which is preliminary data.</text>
</comment>
<dbReference type="PANTHER" id="PTHR42978:SF2">
    <property type="entry name" value="102 KBASES UNSTABLE REGION: FROM 1 TO 119443"/>
    <property type="match status" value="1"/>
</dbReference>
<dbReference type="SUPFAM" id="SSF56281">
    <property type="entry name" value="Metallo-hydrolase/oxidoreductase"/>
    <property type="match status" value="1"/>
</dbReference>
<accession>A0A923NCI8</accession>
<dbReference type="GO" id="GO:0046872">
    <property type="term" value="F:metal ion binding"/>
    <property type="evidence" value="ECO:0007669"/>
    <property type="project" value="UniProtKB-KW"/>
</dbReference>
<evidence type="ECO:0000256" key="2">
    <source>
        <dbReference type="ARBA" id="ARBA00007749"/>
    </source>
</evidence>
<dbReference type="PANTHER" id="PTHR42978">
    <property type="entry name" value="QUORUM-QUENCHING LACTONASE YTNP-RELATED-RELATED"/>
    <property type="match status" value="1"/>
</dbReference>